<feature type="non-terminal residue" evidence="1">
    <location>
        <position position="40"/>
    </location>
</feature>
<name>A0A1I0ENC4_9FIRM</name>
<keyword evidence="2" id="KW-1185">Reference proteome</keyword>
<proteinExistence type="predicted"/>
<dbReference type="AlphaFoldDB" id="A0A1I0ENC4"/>
<reference evidence="2" key="1">
    <citation type="submission" date="2016-10" db="EMBL/GenBank/DDBJ databases">
        <authorList>
            <person name="Varghese N."/>
            <person name="Submissions S."/>
        </authorList>
    </citation>
    <scope>NUCLEOTIDE SEQUENCE [LARGE SCALE GENOMIC DNA]</scope>
    <source>
        <strain evidence="2">DSM 1551</strain>
    </source>
</reference>
<dbReference type="Proteomes" id="UP000198558">
    <property type="component" value="Unassembled WGS sequence"/>
</dbReference>
<evidence type="ECO:0000313" key="2">
    <source>
        <dbReference type="Proteomes" id="UP000198558"/>
    </source>
</evidence>
<sequence length="40" mass="4676">MINDIMNFLNIEDKDIIITKILTDGNIKEVHLEKSLKAEY</sequence>
<accession>A0A1I0ENC4</accession>
<organism evidence="1 2">
    <name type="scientific">Thomasclavelia cocleata</name>
    <dbReference type="NCBI Taxonomy" id="69824"/>
    <lineage>
        <taxon>Bacteria</taxon>
        <taxon>Bacillati</taxon>
        <taxon>Bacillota</taxon>
        <taxon>Erysipelotrichia</taxon>
        <taxon>Erysipelotrichales</taxon>
        <taxon>Coprobacillaceae</taxon>
        <taxon>Thomasclavelia</taxon>
    </lineage>
</organism>
<dbReference type="EMBL" id="FOIN01000012">
    <property type="protein sequence ID" value="SET46492.1"/>
    <property type="molecule type" value="Genomic_DNA"/>
</dbReference>
<protein>
    <submittedName>
        <fullName evidence="1">Uncharacterized protein</fullName>
    </submittedName>
</protein>
<evidence type="ECO:0000313" key="1">
    <source>
        <dbReference type="EMBL" id="SET46492.1"/>
    </source>
</evidence>
<gene>
    <name evidence="1" type="ORF">SAMN04489758_11248</name>
</gene>